<protein>
    <submittedName>
        <fullName evidence="2">Penicillin-binding protein activator LpoB</fullName>
    </submittedName>
</protein>
<proteinExistence type="predicted"/>
<evidence type="ECO:0000256" key="1">
    <source>
        <dbReference type="SAM" id="SignalP"/>
    </source>
</evidence>
<name>A0AB38YGL9_9GAMM</name>
<feature type="chain" id="PRO_5044325042" evidence="1">
    <location>
        <begin position="21"/>
        <end position="199"/>
    </location>
</feature>
<gene>
    <name evidence="2" type="ORF">NFC81_00940</name>
</gene>
<sequence>MRVINLAVLMLALAVLAACAGPSVTVSREDPNEEIALTDRWNATDSRMVSETMISDMVTFPWYNNFVQANNKRPVVIVQSMRNRSHEHIPVNTFINDIRRAMLMTGQLEFVAGGEERDDVREERLDQELNAREDTVNQMGQEIGADFALTGEINSFVDTLDGQRVTYYQVDMKLVSILDNREVWLGTERIQKLQQRRRR</sequence>
<evidence type="ECO:0000313" key="2">
    <source>
        <dbReference type="EMBL" id="WLD58375.1"/>
    </source>
</evidence>
<feature type="signal peptide" evidence="1">
    <location>
        <begin position="1"/>
        <end position="20"/>
    </location>
</feature>
<dbReference type="Pfam" id="PF13036">
    <property type="entry name" value="LpoB"/>
    <property type="match status" value="1"/>
</dbReference>
<dbReference type="EMBL" id="CP101717">
    <property type="protein sequence ID" value="WLD58375.1"/>
    <property type="molecule type" value="Genomic_DNA"/>
</dbReference>
<dbReference type="Gene3D" id="3.40.50.10610">
    <property type="entry name" value="ABC-type transport auxiliary lipoprotein component"/>
    <property type="match status" value="1"/>
</dbReference>
<accession>A0AB38YGL9</accession>
<dbReference type="InterPro" id="IPR014094">
    <property type="entry name" value="LpoB"/>
</dbReference>
<dbReference type="PROSITE" id="PS51257">
    <property type="entry name" value="PROKAR_LIPOPROTEIN"/>
    <property type="match status" value="1"/>
</dbReference>
<dbReference type="RefSeq" id="WP_304995661.1">
    <property type="nucleotide sequence ID" value="NZ_CP101717.1"/>
</dbReference>
<organism evidence="2">
    <name type="scientific">Salinispirillum sp. LH 10-3-1</name>
    <dbReference type="NCBI Taxonomy" id="2952525"/>
    <lineage>
        <taxon>Bacteria</taxon>
        <taxon>Pseudomonadati</taxon>
        <taxon>Pseudomonadota</taxon>
        <taxon>Gammaproteobacteria</taxon>
        <taxon>Oceanospirillales</taxon>
        <taxon>Saccharospirillaceae</taxon>
        <taxon>Salinispirillum</taxon>
    </lineage>
</organism>
<keyword evidence="1" id="KW-0732">Signal</keyword>
<dbReference type="AlphaFoldDB" id="A0AB38YGL9"/>
<reference evidence="2" key="1">
    <citation type="submission" date="2022-07" db="EMBL/GenBank/DDBJ databases">
        <title>Complete genome sequence of Salinispirillum sp. LH10-3-1 capable of multiple carbohydrate inversion isolated from a soda lake.</title>
        <authorList>
            <person name="Liu J."/>
            <person name="Zhai Y."/>
            <person name="Zhang H."/>
            <person name="Yang H."/>
            <person name="Qu J."/>
            <person name="Li J."/>
        </authorList>
    </citation>
    <scope>NUCLEOTIDE SEQUENCE</scope>
    <source>
        <strain evidence="2">LH 10-3-1</strain>
    </source>
</reference>